<dbReference type="SUPFAM" id="SSF46785">
    <property type="entry name" value="Winged helix' DNA-binding domain"/>
    <property type="match status" value="1"/>
</dbReference>
<proteinExistence type="predicted"/>
<organism evidence="3 4">
    <name type="scientific">Candidatus Parvarchaeum acidiphilum ARMAN-4</name>
    <dbReference type="NCBI Taxonomy" id="662760"/>
    <lineage>
        <taxon>Archaea</taxon>
        <taxon>Candidatus Parvarchaeota</taxon>
        <taxon>Candidatus Parvarchaeum</taxon>
    </lineage>
</organism>
<dbReference type="EMBL" id="KY040241">
    <property type="protein sequence ID" value="APG80654.1"/>
    <property type="molecule type" value="Genomic_DNA"/>
</dbReference>
<gene>
    <name evidence="3" type="ORF">BJBARM4_0801</name>
</gene>
<evidence type="ECO:0000313" key="2">
    <source>
        <dbReference type="EMBL" id="APG80654.1"/>
    </source>
</evidence>
<dbReference type="InterPro" id="IPR036388">
    <property type="entry name" value="WH-like_DNA-bd_sf"/>
</dbReference>
<dbReference type="Gene3D" id="1.10.10.10">
    <property type="entry name" value="Winged helix-like DNA-binding domain superfamily/Winged helix DNA-binding domain"/>
    <property type="match status" value="1"/>
</dbReference>
<protein>
    <submittedName>
        <fullName evidence="3">Transcriptional regulator, MarR family</fullName>
    </submittedName>
</protein>
<sequence>MSNVNVGVKTAIKYKVLSDLEKRIFLFIAGHQDKKLSISKVADALATNQTLVSRILKEMEEDQLITKARDEKNSKIKHPELTTNGKELMDLLRGNEERKALVLFF</sequence>
<dbReference type="GO" id="GO:0003700">
    <property type="term" value="F:DNA-binding transcription factor activity"/>
    <property type="evidence" value="ECO:0007669"/>
    <property type="project" value="InterPro"/>
</dbReference>
<dbReference type="PROSITE" id="PS50995">
    <property type="entry name" value="HTH_MARR_2"/>
    <property type="match status" value="1"/>
</dbReference>
<dbReference type="EMBL" id="GG730070">
    <property type="protein sequence ID" value="EEZ92604.1"/>
    <property type="molecule type" value="Genomic_DNA"/>
</dbReference>
<reference evidence="3 4" key="1">
    <citation type="journal article" date="2010" name="Proc. Natl. Acad. Sci. U.S.A.">
        <title>Enigmatic, ultrasmall, uncultivated Archaea.</title>
        <authorList>
            <person name="Baker B.J."/>
            <person name="Comolli L.R."/>
            <person name="Dick G.J."/>
            <person name="Hauser L.J."/>
            <person name="Hyatt D."/>
            <person name="Dill B.D."/>
            <person name="Land M.L."/>
            <person name="Verberkmoes N.C."/>
            <person name="Hettich R.L."/>
            <person name="Banfield J.F."/>
        </authorList>
    </citation>
    <scope>NUCLEOTIDE SEQUENCE [LARGE SCALE GENOMIC DNA]</scope>
</reference>
<accession>A0A1L3KS47</accession>
<dbReference type="AlphaFoldDB" id="D2EGA1"/>
<evidence type="ECO:0000313" key="4">
    <source>
        <dbReference type="Proteomes" id="UP000009375"/>
    </source>
</evidence>
<dbReference type="Pfam" id="PF12802">
    <property type="entry name" value="MarR_2"/>
    <property type="match status" value="1"/>
</dbReference>
<dbReference type="Proteomes" id="UP000009375">
    <property type="component" value="Unassembled WGS sequence"/>
</dbReference>
<accession>D2EGA1</accession>
<reference evidence="2" key="2">
    <citation type="submission" date="2016-10" db="EMBL/GenBank/DDBJ databases">
        <title>New CRISPR-Cas systems from uncultivated microbes.</title>
        <authorList>
            <person name="Burstein D."/>
            <person name="Harrington L.B."/>
            <person name="Strutt S.C."/>
            <person name="Probst A.J."/>
            <person name="Anantharaman K."/>
            <person name="Thomas B.C."/>
            <person name="Doudna J.A."/>
            <person name="Banfield J.F."/>
        </authorList>
    </citation>
    <scope>NUCLEOTIDE SEQUENCE</scope>
    <source>
        <strain evidence="2">ARMAN-4</strain>
    </source>
</reference>
<dbReference type="InterPro" id="IPR000835">
    <property type="entry name" value="HTH_MarR-typ"/>
</dbReference>
<feature type="domain" description="HTH marR-type" evidence="1">
    <location>
        <begin position="1"/>
        <end position="105"/>
    </location>
</feature>
<name>D2EGA1_PARA4</name>
<evidence type="ECO:0000313" key="3">
    <source>
        <dbReference type="EMBL" id="EEZ92604.1"/>
    </source>
</evidence>
<evidence type="ECO:0000259" key="1">
    <source>
        <dbReference type="PROSITE" id="PS50995"/>
    </source>
</evidence>
<dbReference type="InterPro" id="IPR036390">
    <property type="entry name" value="WH_DNA-bd_sf"/>
</dbReference>